<dbReference type="InterPro" id="IPR032808">
    <property type="entry name" value="DoxX"/>
</dbReference>
<keyword evidence="5 7" id="KW-1133">Transmembrane helix</keyword>
<proteinExistence type="inferred from homology"/>
<evidence type="ECO:0000256" key="2">
    <source>
        <dbReference type="ARBA" id="ARBA00006679"/>
    </source>
</evidence>
<evidence type="ECO:0000256" key="6">
    <source>
        <dbReference type="ARBA" id="ARBA00023136"/>
    </source>
</evidence>
<sequence length="160" mass="17058">MFASLPRPARDFALLGSRIILGVILMAHGWQKFTEWGISGTTANFDKMGVPMAQLAAPFTATIELVGGLLLILGLFTPIVSLLVIGSMVGAWFFAHRGNGIFASNGGGELVWALAASALALLPGAGRFSLDYLLFGRKRAEHQTRTGATTAERELADARR</sequence>
<dbReference type="Pfam" id="PF07681">
    <property type="entry name" value="DoxX"/>
    <property type="match status" value="1"/>
</dbReference>
<dbReference type="InterPro" id="IPR051907">
    <property type="entry name" value="DoxX-like_oxidoreductase"/>
</dbReference>
<name>A0ABW4RS55_9ACTN</name>
<keyword evidence="9" id="KW-1185">Reference proteome</keyword>
<evidence type="ECO:0000256" key="7">
    <source>
        <dbReference type="SAM" id="Phobius"/>
    </source>
</evidence>
<evidence type="ECO:0000256" key="3">
    <source>
        <dbReference type="ARBA" id="ARBA00022475"/>
    </source>
</evidence>
<feature type="transmembrane region" description="Helical" evidence="7">
    <location>
        <begin position="50"/>
        <end position="72"/>
    </location>
</feature>
<gene>
    <name evidence="8" type="ORF">ACFSCS_01665</name>
</gene>
<dbReference type="Proteomes" id="UP001597326">
    <property type="component" value="Unassembled WGS sequence"/>
</dbReference>
<comment type="similarity">
    <text evidence="2">Belongs to the DoxX family.</text>
</comment>
<protein>
    <submittedName>
        <fullName evidence="8">DoxX family protein</fullName>
    </submittedName>
</protein>
<evidence type="ECO:0000313" key="9">
    <source>
        <dbReference type="Proteomes" id="UP001597326"/>
    </source>
</evidence>
<evidence type="ECO:0000313" key="8">
    <source>
        <dbReference type="EMBL" id="MFD1888894.1"/>
    </source>
</evidence>
<dbReference type="RefSeq" id="WP_343875117.1">
    <property type="nucleotide sequence ID" value="NZ_BAAAIX010000028.1"/>
</dbReference>
<feature type="transmembrane region" description="Helical" evidence="7">
    <location>
        <begin position="110"/>
        <end position="130"/>
    </location>
</feature>
<keyword evidence="3" id="KW-1003">Cell membrane</keyword>
<reference evidence="9" key="1">
    <citation type="journal article" date="2019" name="Int. J. Syst. Evol. Microbiol.">
        <title>The Global Catalogue of Microorganisms (GCM) 10K type strain sequencing project: providing services to taxonomists for standard genome sequencing and annotation.</title>
        <authorList>
            <consortium name="The Broad Institute Genomics Platform"/>
            <consortium name="The Broad Institute Genome Sequencing Center for Infectious Disease"/>
            <person name="Wu L."/>
            <person name="Ma J."/>
        </authorList>
    </citation>
    <scope>NUCLEOTIDE SEQUENCE [LARGE SCALE GENOMIC DNA]</scope>
    <source>
        <strain evidence="9">CAIM 431</strain>
    </source>
</reference>
<keyword evidence="4 7" id="KW-0812">Transmembrane</keyword>
<feature type="transmembrane region" description="Helical" evidence="7">
    <location>
        <begin position="12"/>
        <end position="30"/>
    </location>
</feature>
<accession>A0ABW4RS55</accession>
<evidence type="ECO:0000256" key="4">
    <source>
        <dbReference type="ARBA" id="ARBA00022692"/>
    </source>
</evidence>
<evidence type="ECO:0000256" key="1">
    <source>
        <dbReference type="ARBA" id="ARBA00004651"/>
    </source>
</evidence>
<feature type="transmembrane region" description="Helical" evidence="7">
    <location>
        <begin position="79"/>
        <end position="95"/>
    </location>
</feature>
<dbReference type="EMBL" id="JBHUFZ010000005">
    <property type="protein sequence ID" value="MFD1888894.1"/>
    <property type="molecule type" value="Genomic_DNA"/>
</dbReference>
<comment type="subcellular location">
    <subcellularLocation>
        <location evidence="1">Cell membrane</location>
        <topology evidence="1">Multi-pass membrane protein</topology>
    </subcellularLocation>
</comment>
<evidence type="ECO:0000256" key="5">
    <source>
        <dbReference type="ARBA" id="ARBA00022989"/>
    </source>
</evidence>
<keyword evidence="6 7" id="KW-0472">Membrane</keyword>
<dbReference type="PANTHER" id="PTHR33452:SF1">
    <property type="entry name" value="INNER MEMBRANE PROTEIN YPHA-RELATED"/>
    <property type="match status" value="1"/>
</dbReference>
<organism evidence="8 9">
    <name type="scientific">Luteococcus peritonei</name>
    <dbReference type="NCBI Taxonomy" id="88874"/>
    <lineage>
        <taxon>Bacteria</taxon>
        <taxon>Bacillati</taxon>
        <taxon>Actinomycetota</taxon>
        <taxon>Actinomycetes</taxon>
        <taxon>Propionibacteriales</taxon>
        <taxon>Propionibacteriaceae</taxon>
        <taxon>Luteococcus</taxon>
    </lineage>
</organism>
<comment type="caution">
    <text evidence="8">The sequence shown here is derived from an EMBL/GenBank/DDBJ whole genome shotgun (WGS) entry which is preliminary data.</text>
</comment>
<dbReference type="PANTHER" id="PTHR33452">
    <property type="entry name" value="OXIDOREDUCTASE CATD-RELATED"/>
    <property type="match status" value="1"/>
</dbReference>